<keyword evidence="9" id="KW-1133">Transmembrane helix</keyword>
<sequence length="122" mass="13459">MTYQPQQQYPPPQQYPAPQQYAAPPQQTTPIAQQPLPVKVAWGDSPTPMTCTNCNTQQTSVPTKKVGCMSWIIVGVVAFVLFDLVLWPCIPCAFLALLINGLKDTHHVCPNCNHVNGVKKMV</sequence>
<dbReference type="AlphaFoldDB" id="A0AAV7JRI8"/>
<evidence type="ECO:0000256" key="7">
    <source>
        <dbReference type="ARBA" id="ARBA00023136"/>
    </source>
</evidence>
<feature type="transmembrane region" description="Helical" evidence="9">
    <location>
        <begin position="71"/>
        <end position="98"/>
    </location>
</feature>
<keyword evidence="6" id="KW-0862">Zinc</keyword>
<dbReference type="Proteomes" id="UP001165289">
    <property type="component" value="Unassembled WGS sequence"/>
</dbReference>
<comment type="similarity">
    <text evidence="4">Belongs to the CDIP1/LITAF family.</text>
</comment>
<gene>
    <name evidence="11" type="ORF">LOD99_5106</name>
</gene>
<comment type="subcellular location">
    <subcellularLocation>
        <location evidence="2">Endosome membrane</location>
        <topology evidence="2">Peripheral membrane protein</topology>
    </subcellularLocation>
    <subcellularLocation>
        <location evidence="1">Late endosome membrane</location>
    </subcellularLocation>
    <subcellularLocation>
        <location evidence="3">Lysosome membrane</location>
        <topology evidence="3">Peripheral membrane protein</topology>
        <orientation evidence="3">Cytoplasmic side</orientation>
    </subcellularLocation>
</comment>
<dbReference type="GO" id="GO:0005765">
    <property type="term" value="C:lysosomal membrane"/>
    <property type="evidence" value="ECO:0007669"/>
    <property type="project" value="UniProtKB-SubCell"/>
</dbReference>
<evidence type="ECO:0000256" key="3">
    <source>
        <dbReference type="ARBA" id="ARBA00004630"/>
    </source>
</evidence>
<evidence type="ECO:0000256" key="6">
    <source>
        <dbReference type="ARBA" id="ARBA00022833"/>
    </source>
</evidence>
<accession>A0AAV7JRI8</accession>
<feature type="domain" description="LITAF" evidence="10">
    <location>
        <begin position="27"/>
        <end position="121"/>
    </location>
</feature>
<evidence type="ECO:0000256" key="9">
    <source>
        <dbReference type="SAM" id="Phobius"/>
    </source>
</evidence>
<proteinExistence type="inferred from homology"/>
<dbReference type="Pfam" id="PF10601">
    <property type="entry name" value="zf-LITAF-like"/>
    <property type="match status" value="1"/>
</dbReference>
<comment type="caution">
    <text evidence="11">The sequence shown here is derived from an EMBL/GenBank/DDBJ whole genome shotgun (WGS) entry which is preliminary data.</text>
</comment>
<dbReference type="InterPro" id="IPR006629">
    <property type="entry name" value="LITAF"/>
</dbReference>
<evidence type="ECO:0000259" key="10">
    <source>
        <dbReference type="PROSITE" id="PS51837"/>
    </source>
</evidence>
<dbReference type="PANTHER" id="PTHR23292:SF6">
    <property type="entry name" value="FI16602P1-RELATED"/>
    <property type="match status" value="1"/>
</dbReference>
<name>A0AAV7JRI8_9METZ</name>
<evidence type="ECO:0000313" key="12">
    <source>
        <dbReference type="Proteomes" id="UP001165289"/>
    </source>
</evidence>
<dbReference type="SMART" id="SM00714">
    <property type="entry name" value="LITAF"/>
    <property type="match status" value="1"/>
</dbReference>
<dbReference type="InterPro" id="IPR037519">
    <property type="entry name" value="LITAF_fam"/>
</dbReference>
<dbReference type="PANTHER" id="PTHR23292">
    <property type="entry name" value="LIPOPOLYSACCHARIDE-INDUCED TUMOR NECROSIS FACTOR-ALPHA FACTOR"/>
    <property type="match status" value="1"/>
</dbReference>
<protein>
    <submittedName>
        <fullName evidence="11">Cell death-inducing p53-target protein 1-like</fullName>
    </submittedName>
</protein>
<evidence type="ECO:0000256" key="1">
    <source>
        <dbReference type="ARBA" id="ARBA00004414"/>
    </source>
</evidence>
<dbReference type="EMBL" id="JAKMXF010000303">
    <property type="protein sequence ID" value="KAI6651498.1"/>
    <property type="molecule type" value="Genomic_DNA"/>
</dbReference>
<reference evidence="11 12" key="1">
    <citation type="journal article" date="2023" name="BMC Biol.">
        <title>The compact genome of the sponge Oopsacas minuta (Hexactinellida) is lacking key metazoan core genes.</title>
        <authorList>
            <person name="Santini S."/>
            <person name="Schenkelaars Q."/>
            <person name="Jourda C."/>
            <person name="Duchesne M."/>
            <person name="Belahbib H."/>
            <person name="Rocher C."/>
            <person name="Selva M."/>
            <person name="Riesgo A."/>
            <person name="Vervoort M."/>
            <person name="Leys S.P."/>
            <person name="Kodjabachian L."/>
            <person name="Le Bivic A."/>
            <person name="Borchiellini C."/>
            <person name="Claverie J.M."/>
            <person name="Renard E."/>
        </authorList>
    </citation>
    <scope>NUCLEOTIDE SEQUENCE [LARGE SCALE GENOMIC DNA]</scope>
    <source>
        <strain evidence="11">SPO-2</strain>
    </source>
</reference>
<evidence type="ECO:0000256" key="5">
    <source>
        <dbReference type="ARBA" id="ARBA00022723"/>
    </source>
</evidence>
<dbReference type="PROSITE" id="PS51837">
    <property type="entry name" value="LITAF"/>
    <property type="match status" value="1"/>
</dbReference>
<evidence type="ECO:0000256" key="2">
    <source>
        <dbReference type="ARBA" id="ARBA00004481"/>
    </source>
</evidence>
<keyword evidence="12" id="KW-1185">Reference proteome</keyword>
<keyword evidence="7 9" id="KW-0472">Membrane</keyword>
<evidence type="ECO:0000256" key="4">
    <source>
        <dbReference type="ARBA" id="ARBA00005975"/>
    </source>
</evidence>
<keyword evidence="9" id="KW-0812">Transmembrane</keyword>
<evidence type="ECO:0000313" key="11">
    <source>
        <dbReference type="EMBL" id="KAI6651498.1"/>
    </source>
</evidence>
<organism evidence="11 12">
    <name type="scientific">Oopsacas minuta</name>
    <dbReference type="NCBI Taxonomy" id="111878"/>
    <lineage>
        <taxon>Eukaryota</taxon>
        <taxon>Metazoa</taxon>
        <taxon>Porifera</taxon>
        <taxon>Hexactinellida</taxon>
        <taxon>Hexasterophora</taxon>
        <taxon>Lyssacinosida</taxon>
        <taxon>Leucopsacidae</taxon>
        <taxon>Oopsacas</taxon>
    </lineage>
</organism>
<feature type="region of interest" description="Disordered" evidence="8">
    <location>
        <begin position="1"/>
        <end position="29"/>
    </location>
</feature>
<dbReference type="GO" id="GO:0008270">
    <property type="term" value="F:zinc ion binding"/>
    <property type="evidence" value="ECO:0007669"/>
    <property type="project" value="TreeGrafter"/>
</dbReference>
<feature type="compositionally biased region" description="Low complexity" evidence="8">
    <location>
        <begin position="16"/>
        <end position="29"/>
    </location>
</feature>
<evidence type="ECO:0000256" key="8">
    <source>
        <dbReference type="SAM" id="MobiDB-lite"/>
    </source>
</evidence>
<dbReference type="GO" id="GO:0031902">
    <property type="term" value="C:late endosome membrane"/>
    <property type="evidence" value="ECO:0007669"/>
    <property type="project" value="UniProtKB-SubCell"/>
</dbReference>
<keyword evidence="5" id="KW-0479">Metal-binding</keyword>